<feature type="domain" description="HTH LytTR-type" evidence="1">
    <location>
        <begin position="8"/>
        <end position="109"/>
    </location>
</feature>
<dbReference type="PANTHER" id="PTHR37299:SF1">
    <property type="entry name" value="STAGE 0 SPORULATION PROTEIN A HOMOLOG"/>
    <property type="match status" value="1"/>
</dbReference>
<dbReference type="PANTHER" id="PTHR37299">
    <property type="entry name" value="TRANSCRIPTIONAL REGULATOR-RELATED"/>
    <property type="match status" value="1"/>
</dbReference>
<accession>A0A368JMH9</accession>
<keyword evidence="3" id="KW-1185">Reference proteome</keyword>
<evidence type="ECO:0000259" key="1">
    <source>
        <dbReference type="PROSITE" id="PS50930"/>
    </source>
</evidence>
<dbReference type="Proteomes" id="UP000253383">
    <property type="component" value="Unassembled WGS sequence"/>
</dbReference>
<dbReference type="AlphaFoldDB" id="A0A368JMH9"/>
<reference evidence="2 3" key="1">
    <citation type="submission" date="2018-07" db="EMBL/GenBank/DDBJ databases">
        <title>Genome analysis of Larkinella rosea.</title>
        <authorList>
            <person name="Zhou Z."/>
            <person name="Wang G."/>
        </authorList>
    </citation>
    <scope>NUCLEOTIDE SEQUENCE [LARGE SCALE GENOMIC DNA]</scope>
    <source>
        <strain evidence="3">zzj9</strain>
    </source>
</reference>
<evidence type="ECO:0000313" key="2">
    <source>
        <dbReference type="EMBL" id="RCR68880.1"/>
    </source>
</evidence>
<evidence type="ECO:0000313" key="3">
    <source>
        <dbReference type="Proteomes" id="UP000253383"/>
    </source>
</evidence>
<sequence>MLTMHCRKTGPISLPVADLMFLQATGNYCWLHWKNGQRLLLPRTLKYYEPQLPDALFVRPHHNCIVNIRYIERMERIYPDKGGLIHLRSGVALPISRRRWLAIRQLYTRLKTDH</sequence>
<dbReference type="GO" id="GO:0000156">
    <property type="term" value="F:phosphorelay response regulator activity"/>
    <property type="evidence" value="ECO:0007669"/>
    <property type="project" value="InterPro"/>
</dbReference>
<comment type="caution">
    <text evidence="2">The sequence shown here is derived from an EMBL/GenBank/DDBJ whole genome shotgun (WGS) entry which is preliminary data.</text>
</comment>
<dbReference type="Gene3D" id="2.40.50.1020">
    <property type="entry name" value="LytTr DNA-binding domain"/>
    <property type="match status" value="1"/>
</dbReference>
<dbReference type="Pfam" id="PF04397">
    <property type="entry name" value="LytTR"/>
    <property type="match status" value="1"/>
</dbReference>
<protein>
    <submittedName>
        <fullName evidence="2">LytTR family transcriptional regulator</fullName>
    </submittedName>
</protein>
<dbReference type="PROSITE" id="PS50930">
    <property type="entry name" value="HTH_LYTTR"/>
    <property type="match status" value="1"/>
</dbReference>
<dbReference type="SMART" id="SM00850">
    <property type="entry name" value="LytTR"/>
    <property type="match status" value="1"/>
</dbReference>
<dbReference type="InterPro" id="IPR007492">
    <property type="entry name" value="LytTR_DNA-bd_dom"/>
</dbReference>
<proteinExistence type="predicted"/>
<name>A0A368JMH9_9BACT</name>
<dbReference type="OrthoDB" id="800024at2"/>
<dbReference type="GO" id="GO:0003677">
    <property type="term" value="F:DNA binding"/>
    <property type="evidence" value="ECO:0007669"/>
    <property type="project" value="InterPro"/>
</dbReference>
<gene>
    <name evidence="2" type="ORF">DUE52_15430</name>
</gene>
<dbReference type="EMBL" id="QOWE01000011">
    <property type="protein sequence ID" value="RCR68880.1"/>
    <property type="molecule type" value="Genomic_DNA"/>
</dbReference>
<dbReference type="InterPro" id="IPR046947">
    <property type="entry name" value="LytR-like"/>
</dbReference>
<organism evidence="2 3">
    <name type="scientific">Larkinella punicea</name>
    <dbReference type="NCBI Taxonomy" id="2315727"/>
    <lineage>
        <taxon>Bacteria</taxon>
        <taxon>Pseudomonadati</taxon>
        <taxon>Bacteroidota</taxon>
        <taxon>Cytophagia</taxon>
        <taxon>Cytophagales</taxon>
        <taxon>Spirosomataceae</taxon>
        <taxon>Larkinella</taxon>
    </lineage>
</organism>